<evidence type="ECO:0000256" key="19">
    <source>
        <dbReference type="ARBA" id="ARBA00033667"/>
    </source>
</evidence>
<comment type="similarity">
    <text evidence="2">Belongs to the Ca(2+):cation antiporter (CaCA) (TC 2.A.19) family. SLC8 subfamily.</text>
</comment>
<dbReference type="Pfam" id="PF16494">
    <property type="entry name" value="Na_Ca_ex_C"/>
    <property type="match status" value="1"/>
</dbReference>
<feature type="signal peptide" evidence="21">
    <location>
        <begin position="1"/>
        <end position="27"/>
    </location>
</feature>
<gene>
    <name evidence="23" type="ORF">XNOV1_A011752</name>
</gene>
<accession>A0AAV1FUG0</accession>
<dbReference type="Proteomes" id="UP001178508">
    <property type="component" value="Chromosome 9"/>
</dbReference>
<dbReference type="GO" id="GO:0005516">
    <property type="term" value="F:calmodulin binding"/>
    <property type="evidence" value="ECO:0007669"/>
    <property type="project" value="UniProtKB-KW"/>
</dbReference>
<evidence type="ECO:0000256" key="14">
    <source>
        <dbReference type="ARBA" id="ARBA00023053"/>
    </source>
</evidence>
<reference evidence="23" key="1">
    <citation type="submission" date="2023-08" db="EMBL/GenBank/DDBJ databases">
        <authorList>
            <person name="Alioto T."/>
            <person name="Alioto T."/>
            <person name="Gomez Garrido J."/>
        </authorList>
    </citation>
    <scope>NUCLEOTIDE SEQUENCE</scope>
</reference>
<evidence type="ECO:0000256" key="5">
    <source>
        <dbReference type="ARBA" id="ARBA00022475"/>
    </source>
</evidence>
<dbReference type="GO" id="GO:0042383">
    <property type="term" value="C:sarcolemma"/>
    <property type="evidence" value="ECO:0007669"/>
    <property type="project" value="TreeGrafter"/>
</dbReference>
<evidence type="ECO:0000256" key="10">
    <source>
        <dbReference type="ARBA" id="ARBA00022737"/>
    </source>
</evidence>
<feature type="transmembrane region" description="Helical" evidence="20">
    <location>
        <begin position="86"/>
        <end position="103"/>
    </location>
</feature>
<feature type="domain" description="Calx-beta" evidence="22">
    <location>
        <begin position="523"/>
        <end position="622"/>
    </location>
</feature>
<dbReference type="InterPro" id="IPR038081">
    <property type="entry name" value="CalX-like_sf"/>
</dbReference>
<dbReference type="GO" id="GO:0030424">
    <property type="term" value="C:axon"/>
    <property type="evidence" value="ECO:0007669"/>
    <property type="project" value="TreeGrafter"/>
</dbReference>
<evidence type="ECO:0000256" key="11">
    <source>
        <dbReference type="ARBA" id="ARBA00022837"/>
    </source>
</evidence>
<evidence type="ECO:0000256" key="20">
    <source>
        <dbReference type="SAM" id="Phobius"/>
    </source>
</evidence>
<keyword evidence="11" id="KW-0106">Calcium</keyword>
<evidence type="ECO:0000256" key="8">
    <source>
        <dbReference type="ARBA" id="ARBA00022723"/>
    </source>
</evidence>
<feature type="transmembrane region" description="Helical" evidence="20">
    <location>
        <begin position="744"/>
        <end position="768"/>
    </location>
</feature>
<dbReference type="InterPro" id="IPR051171">
    <property type="entry name" value="CaCA"/>
</dbReference>
<dbReference type="Pfam" id="PF03160">
    <property type="entry name" value="Calx-beta"/>
    <property type="match status" value="1"/>
</dbReference>
<sequence length="919" mass="101285">MGQHPVCLSPFFFYLFSLLLLAQSCASFRPQVVERASVPEQPQSSGNSTGPSKKTCAGAVVCRPGILLPVWLPLNPPVGEQAGRAVVYFLCLMYIFLGVSIIADRFMASIEVITSQEKEVTITKPNGETTVTTVRVWNETVSNLTLMALGSSAPEILLSVIEVCGHNFDAGELGPGTIVGSAAFNMLVIIGLCVMVIPDGQSRKIKHLRVFFITAFWSIFAYIWLYLILAVISPGIVEIWEAIVTLLYFPVCVLLAWIADRRLLFYKYMHKRYRADKRHGIVVEMEGDLAPKGIDMIMDGKLSDGGACPENSPSVTVSVQTGNELDQKNNDEVVRILKDLKEKHPDKDLDQLIEMANYSALLQKKKSRAFYRIQATRMMIGAGNILKKHAAEHTRRSGGQDSDKATCSHICFESAQYQCTENCGSMSLWVVLDGGTGQDTFYVDYCTENGSANAGADYEFTKGTLVFKPGETRKEIKVGILDDDIFEEDEHFFVRLQNLRLEEGGSEGTGSPPKGRLVEPLVATITILDDDHAGIFTFGQQVLHVSESTGTLTVTVVRNSGSRGTVSVPYHTEDGSAKAAVDYEDTRGELEFTNEQTSQVLTVHIINVGEYEKQENFFIVLEDPKWLKRGISGNPTPEEEEARRISEMGKPILGEHSRLEVIIMESCEFKSTVDKLLKDTNLAVVLGTHTWREQFIEAVTVSAGDGDEEEGQEQRMPNCCDYFMHILCIFWKILFAFVPPTEYWNGWACFIVSISVIGLLTAVIGDLASHFGCTVGLRDSVTAVVFVALGTSLPDTFASKVAATQDQYADACVGNVTGSNAVNVFLGIGVAWSVAAVYWEVKGKVFRVDPGSLAFSVTLFTIFAFLAMGVLMIRRRPSIGGELGGPWIPKLLTSLLFFGLWFLYVLFSSLEAYCHIQGF</sequence>
<feature type="transmembrane region" description="Helical" evidence="20">
    <location>
        <begin position="893"/>
        <end position="914"/>
    </location>
</feature>
<evidence type="ECO:0000256" key="18">
    <source>
        <dbReference type="ARBA" id="ARBA00023201"/>
    </source>
</evidence>
<dbReference type="PRINTS" id="PR01259">
    <property type="entry name" value="NACAEXCHNGR"/>
</dbReference>
<evidence type="ECO:0000256" key="13">
    <source>
        <dbReference type="ARBA" id="ARBA00022989"/>
    </source>
</evidence>
<feature type="domain" description="Calx-beta" evidence="22">
    <location>
        <begin position="397"/>
        <end position="497"/>
    </location>
</feature>
<keyword evidence="6" id="KW-0109">Calcium transport</keyword>
<dbReference type="AlphaFoldDB" id="A0AAV1FUG0"/>
<dbReference type="GO" id="GO:0007154">
    <property type="term" value="P:cell communication"/>
    <property type="evidence" value="ECO:0007669"/>
    <property type="project" value="InterPro"/>
</dbReference>
<feature type="transmembrane region" description="Helical" evidence="20">
    <location>
        <begin position="821"/>
        <end position="841"/>
    </location>
</feature>
<feature type="transmembrane region" description="Helical" evidence="20">
    <location>
        <begin position="210"/>
        <end position="233"/>
    </location>
</feature>
<evidence type="ECO:0000256" key="3">
    <source>
        <dbReference type="ARBA" id="ARBA00022448"/>
    </source>
</evidence>
<evidence type="ECO:0000256" key="21">
    <source>
        <dbReference type="SAM" id="SignalP"/>
    </source>
</evidence>
<keyword evidence="8" id="KW-0479">Metal-binding</keyword>
<dbReference type="InterPro" id="IPR004837">
    <property type="entry name" value="NaCa_Exmemb"/>
</dbReference>
<keyword evidence="12" id="KW-0112">Calmodulin-binding</keyword>
<organism evidence="23 24">
    <name type="scientific">Xyrichtys novacula</name>
    <name type="common">Pearly razorfish</name>
    <name type="synonym">Hemipteronotus novacula</name>
    <dbReference type="NCBI Taxonomy" id="13765"/>
    <lineage>
        <taxon>Eukaryota</taxon>
        <taxon>Metazoa</taxon>
        <taxon>Chordata</taxon>
        <taxon>Craniata</taxon>
        <taxon>Vertebrata</taxon>
        <taxon>Euteleostomi</taxon>
        <taxon>Actinopterygii</taxon>
        <taxon>Neopterygii</taxon>
        <taxon>Teleostei</taxon>
        <taxon>Neoteleostei</taxon>
        <taxon>Acanthomorphata</taxon>
        <taxon>Eupercaria</taxon>
        <taxon>Labriformes</taxon>
        <taxon>Labridae</taxon>
        <taxon>Xyrichtys</taxon>
    </lineage>
</organism>
<evidence type="ECO:0000313" key="23">
    <source>
        <dbReference type="EMBL" id="CAJ1064601.1"/>
    </source>
</evidence>
<dbReference type="InterPro" id="IPR032452">
    <property type="entry name" value="Na_Ca_Ex_C-exten"/>
</dbReference>
<evidence type="ECO:0000256" key="1">
    <source>
        <dbReference type="ARBA" id="ARBA00004651"/>
    </source>
</evidence>
<evidence type="ECO:0000256" key="12">
    <source>
        <dbReference type="ARBA" id="ARBA00022860"/>
    </source>
</evidence>
<dbReference type="GO" id="GO:0098703">
    <property type="term" value="P:calcium ion import across plasma membrane"/>
    <property type="evidence" value="ECO:0007669"/>
    <property type="project" value="TreeGrafter"/>
</dbReference>
<feature type="chain" id="PRO_5043729387" evidence="21">
    <location>
        <begin position="28"/>
        <end position="919"/>
    </location>
</feature>
<dbReference type="PANTHER" id="PTHR11878:SF77">
    <property type="entry name" value="SODIUM_CALCIUM EXCHANGER 2 ISOFORM X1"/>
    <property type="match status" value="1"/>
</dbReference>
<evidence type="ECO:0000256" key="2">
    <source>
        <dbReference type="ARBA" id="ARBA00007489"/>
    </source>
</evidence>
<dbReference type="SUPFAM" id="SSF141072">
    <property type="entry name" value="CalX-like"/>
    <property type="match status" value="2"/>
</dbReference>
<feature type="transmembrane region" description="Helical" evidence="20">
    <location>
        <begin position="853"/>
        <end position="873"/>
    </location>
</feature>
<dbReference type="SMART" id="SM00237">
    <property type="entry name" value="Calx_beta"/>
    <property type="match status" value="2"/>
</dbReference>
<evidence type="ECO:0000256" key="6">
    <source>
        <dbReference type="ARBA" id="ARBA00022568"/>
    </source>
</evidence>
<keyword evidence="5" id="KW-1003">Cell membrane</keyword>
<keyword evidence="7 20" id="KW-0812">Transmembrane</keyword>
<feature type="transmembrane region" description="Helical" evidence="20">
    <location>
        <begin position="178"/>
        <end position="198"/>
    </location>
</feature>
<dbReference type="GO" id="GO:0046872">
    <property type="term" value="F:metal ion binding"/>
    <property type="evidence" value="ECO:0007669"/>
    <property type="project" value="UniProtKB-KW"/>
</dbReference>
<evidence type="ECO:0000256" key="4">
    <source>
        <dbReference type="ARBA" id="ARBA00022449"/>
    </source>
</evidence>
<keyword evidence="15" id="KW-0406">Ion transport</keyword>
<evidence type="ECO:0000313" key="24">
    <source>
        <dbReference type="Proteomes" id="UP001178508"/>
    </source>
</evidence>
<dbReference type="Gene3D" id="2.60.40.2030">
    <property type="match status" value="2"/>
</dbReference>
<evidence type="ECO:0000256" key="9">
    <source>
        <dbReference type="ARBA" id="ARBA00022729"/>
    </source>
</evidence>
<keyword evidence="24" id="KW-1185">Reference proteome</keyword>
<keyword evidence="17" id="KW-0325">Glycoprotein</keyword>
<evidence type="ECO:0000256" key="16">
    <source>
        <dbReference type="ARBA" id="ARBA00023136"/>
    </source>
</evidence>
<keyword evidence="13 20" id="KW-1133">Transmembrane helix</keyword>
<evidence type="ECO:0000256" key="17">
    <source>
        <dbReference type="ARBA" id="ARBA00023180"/>
    </source>
</evidence>
<dbReference type="EMBL" id="OY660872">
    <property type="protein sequence ID" value="CAJ1064601.1"/>
    <property type="molecule type" value="Genomic_DNA"/>
</dbReference>
<dbReference type="PANTHER" id="PTHR11878">
    <property type="entry name" value="SODIUM/CALCIUM EXCHANGER"/>
    <property type="match status" value="1"/>
</dbReference>
<keyword evidence="14" id="KW-0915">Sodium</keyword>
<keyword evidence="10" id="KW-0677">Repeat</keyword>
<keyword evidence="16 20" id="KW-0472">Membrane</keyword>
<evidence type="ECO:0000256" key="7">
    <source>
        <dbReference type="ARBA" id="ARBA00022692"/>
    </source>
</evidence>
<feature type="transmembrane region" description="Helical" evidence="20">
    <location>
        <begin position="239"/>
        <end position="259"/>
    </location>
</feature>
<name>A0AAV1FUG0_XYRNO</name>
<keyword evidence="9 21" id="KW-0732">Signal</keyword>
<keyword evidence="18" id="KW-0739">Sodium transport</keyword>
<dbReference type="Pfam" id="PF01699">
    <property type="entry name" value="Na_Ca_ex"/>
    <property type="match status" value="2"/>
</dbReference>
<keyword evidence="3" id="KW-0813">Transport</keyword>
<dbReference type="NCBIfam" id="TIGR00845">
    <property type="entry name" value="caca"/>
    <property type="match status" value="1"/>
</dbReference>
<evidence type="ECO:0000256" key="15">
    <source>
        <dbReference type="ARBA" id="ARBA00023065"/>
    </source>
</evidence>
<dbReference type="InterPro" id="IPR004836">
    <property type="entry name" value="Na_Ca_Ex"/>
</dbReference>
<dbReference type="GO" id="GO:0098794">
    <property type="term" value="C:postsynapse"/>
    <property type="evidence" value="ECO:0007669"/>
    <property type="project" value="TreeGrafter"/>
</dbReference>
<keyword evidence="4" id="KW-0050">Antiport</keyword>
<proteinExistence type="inferred from homology"/>
<dbReference type="InterPro" id="IPR003644">
    <property type="entry name" value="Calx_beta"/>
</dbReference>
<protein>
    <submittedName>
        <fullName evidence="23">Sodium/calcium exchanger 2a isoform X2</fullName>
    </submittedName>
</protein>
<dbReference type="InterPro" id="IPR044880">
    <property type="entry name" value="NCX_ion-bd_dom_sf"/>
</dbReference>
<dbReference type="GO" id="GO:0005432">
    <property type="term" value="F:calcium:sodium antiporter activity"/>
    <property type="evidence" value="ECO:0007669"/>
    <property type="project" value="InterPro"/>
</dbReference>
<evidence type="ECO:0000259" key="22">
    <source>
        <dbReference type="SMART" id="SM00237"/>
    </source>
</evidence>
<dbReference type="FunFam" id="1.20.1420.30:FF:000003">
    <property type="entry name" value="sodium/calcium exchanger 1 isoform X1"/>
    <property type="match status" value="1"/>
</dbReference>
<comment type="catalytic activity">
    <reaction evidence="19">
        <text>Ca(2+)(in) + 3 Na(+)(out) = Ca(2+)(out) + 3 Na(+)(in)</text>
        <dbReference type="Rhea" id="RHEA:69955"/>
        <dbReference type="ChEBI" id="CHEBI:29101"/>
        <dbReference type="ChEBI" id="CHEBI:29108"/>
    </reaction>
</comment>
<dbReference type="Gene3D" id="1.20.1420.30">
    <property type="entry name" value="NCX, central ion-binding region"/>
    <property type="match status" value="2"/>
</dbReference>
<dbReference type="FunFam" id="1.20.1420.30:FF:000001">
    <property type="entry name" value="sodium/calcium exchanger 1 isoform X1"/>
    <property type="match status" value="1"/>
</dbReference>
<comment type="subcellular location">
    <subcellularLocation>
        <location evidence="1">Cell membrane</location>
        <topology evidence="1">Multi-pass membrane protein</topology>
    </subcellularLocation>
</comment>